<proteinExistence type="predicted"/>
<dbReference type="EMBL" id="CAXITT010000462">
    <property type="protein sequence ID" value="CAL1541953.1"/>
    <property type="molecule type" value="Genomic_DNA"/>
</dbReference>
<feature type="domain" description="MD-2-related lipid-recognition" evidence="2">
    <location>
        <begin position="41"/>
        <end position="166"/>
    </location>
</feature>
<name>A0AAV2I922_LYMST</name>
<comment type="caution">
    <text evidence="3">The sequence shown here is derived from an EMBL/GenBank/DDBJ whole genome shotgun (WGS) entry which is preliminary data.</text>
</comment>
<evidence type="ECO:0000256" key="1">
    <source>
        <dbReference type="SAM" id="SignalP"/>
    </source>
</evidence>
<evidence type="ECO:0000313" key="4">
    <source>
        <dbReference type="Proteomes" id="UP001497497"/>
    </source>
</evidence>
<keyword evidence="1" id="KW-0732">Signal</keyword>
<evidence type="ECO:0000259" key="2">
    <source>
        <dbReference type="Pfam" id="PF02221"/>
    </source>
</evidence>
<keyword evidence="4" id="KW-1185">Reference proteome</keyword>
<organism evidence="3 4">
    <name type="scientific">Lymnaea stagnalis</name>
    <name type="common">Great pond snail</name>
    <name type="synonym">Helix stagnalis</name>
    <dbReference type="NCBI Taxonomy" id="6523"/>
    <lineage>
        <taxon>Eukaryota</taxon>
        <taxon>Metazoa</taxon>
        <taxon>Spiralia</taxon>
        <taxon>Lophotrochozoa</taxon>
        <taxon>Mollusca</taxon>
        <taxon>Gastropoda</taxon>
        <taxon>Heterobranchia</taxon>
        <taxon>Euthyneura</taxon>
        <taxon>Panpulmonata</taxon>
        <taxon>Hygrophila</taxon>
        <taxon>Lymnaeoidea</taxon>
        <taxon>Lymnaeidae</taxon>
        <taxon>Lymnaea</taxon>
    </lineage>
</organism>
<feature type="signal peptide" evidence="1">
    <location>
        <begin position="1"/>
        <end position="23"/>
    </location>
</feature>
<evidence type="ECO:0000313" key="3">
    <source>
        <dbReference type="EMBL" id="CAL1541953.1"/>
    </source>
</evidence>
<feature type="chain" id="PRO_5043763418" description="MD-2-related lipid-recognition domain-containing protein" evidence="1">
    <location>
        <begin position="24"/>
        <end position="170"/>
    </location>
</feature>
<gene>
    <name evidence="3" type="ORF">GSLYS_00015559001</name>
</gene>
<sequence>MAAMKILLPSLLLLSLTHAPCLGKQQHTVHMFVHKVADDDSGHAVKCGKVDFNFTWTPKDLSPSGEVTVLFEYTTPNDMDGGLFNATLYNHAQPGEIIMQYGDSFDCDFLKKYGVPCPIKKNQSFHITKKIPNLQLLSNYPGTYDAILQIWNSQNEEMICANLTVTVLDV</sequence>
<dbReference type="Gene3D" id="2.60.40.770">
    <property type="match status" value="1"/>
</dbReference>
<dbReference type="InterPro" id="IPR014756">
    <property type="entry name" value="Ig_E-set"/>
</dbReference>
<protein>
    <recommendedName>
        <fullName evidence="2">MD-2-related lipid-recognition domain-containing protein</fullName>
    </recommendedName>
</protein>
<dbReference type="SUPFAM" id="SSF81296">
    <property type="entry name" value="E set domains"/>
    <property type="match status" value="1"/>
</dbReference>
<dbReference type="InterPro" id="IPR003172">
    <property type="entry name" value="ML_dom"/>
</dbReference>
<reference evidence="3 4" key="1">
    <citation type="submission" date="2024-04" db="EMBL/GenBank/DDBJ databases">
        <authorList>
            <consortium name="Genoscope - CEA"/>
            <person name="William W."/>
        </authorList>
    </citation>
    <scope>NUCLEOTIDE SEQUENCE [LARGE SCALE GENOMIC DNA]</scope>
</reference>
<dbReference type="AlphaFoldDB" id="A0AAV2I922"/>
<dbReference type="Pfam" id="PF02221">
    <property type="entry name" value="E1_DerP2_DerF2"/>
    <property type="match status" value="1"/>
</dbReference>
<dbReference type="Proteomes" id="UP001497497">
    <property type="component" value="Unassembled WGS sequence"/>
</dbReference>
<accession>A0AAV2I922</accession>